<proteinExistence type="predicted"/>
<keyword evidence="2" id="KW-1185">Reference proteome</keyword>
<dbReference type="PANTHER" id="PTHR11008:SF32">
    <property type="entry name" value="CIRCADIAN CLOCK-CONTROLLED PROTEIN DAYWAKE-RELATED"/>
    <property type="match status" value="1"/>
</dbReference>
<evidence type="ECO:0000313" key="2">
    <source>
        <dbReference type="Proteomes" id="UP000639338"/>
    </source>
</evidence>
<dbReference type="Gene3D" id="3.15.10.30">
    <property type="entry name" value="Haemolymph juvenile hormone binding protein"/>
    <property type="match status" value="2"/>
</dbReference>
<evidence type="ECO:0000313" key="1">
    <source>
        <dbReference type="EMBL" id="KAF7987752.1"/>
    </source>
</evidence>
<dbReference type="InterPro" id="IPR010562">
    <property type="entry name" value="Haemolymph_juvenile_hormone-bd"/>
</dbReference>
<dbReference type="Pfam" id="PF06585">
    <property type="entry name" value="JHBP"/>
    <property type="match status" value="1"/>
</dbReference>
<dbReference type="OrthoDB" id="8190514at2759"/>
<dbReference type="EMBL" id="JACMRX010000006">
    <property type="protein sequence ID" value="KAF7987752.1"/>
    <property type="molecule type" value="Genomic_DNA"/>
</dbReference>
<organism evidence="1 2">
    <name type="scientific">Aphidius gifuensis</name>
    <name type="common">Parasitoid wasp</name>
    <dbReference type="NCBI Taxonomy" id="684658"/>
    <lineage>
        <taxon>Eukaryota</taxon>
        <taxon>Metazoa</taxon>
        <taxon>Ecdysozoa</taxon>
        <taxon>Arthropoda</taxon>
        <taxon>Hexapoda</taxon>
        <taxon>Insecta</taxon>
        <taxon>Pterygota</taxon>
        <taxon>Neoptera</taxon>
        <taxon>Endopterygota</taxon>
        <taxon>Hymenoptera</taxon>
        <taxon>Apocrita</taxon>
        <taxon>Ichneumonoidea</taxon>
        <taxon>Braconidae</taxon>
        <taxon>Aphidiinae</taxon>
        <taxon>Aphidius</taxon>
    </lineage>
</organism>
<protein>
    <recommendedName>
        <fullName evidence="3">Odorant-binding protein</fullName>
    </recommendedName>
</protein>
<accession>A0A835CL00</accession>
<dbReference type="AlphaFoldDB" id="A0A835CL00"/>
<reference evidence="1 2" key="1">
    <citation type="submission" date="2020-08" db="EMBL/GenBank/DDBJ databases">
        <title>Aphidius gifuensis genome sequencing and assembly.</title>
        <authorList>
            <person name="Du Z."/>
        </authorList>
    </citation>
    <scope>NUCLEOTIDE SEQUENCE [LARGE SCALE GENOMIC DNA]</scope>
    <source>
        <strain evidence="1">YNYX2018</strain>
        <tissue evidence="1">Adults</tissue>
    </source>
</reference>
<name>A0A835CL00_APHGI</name>
<comment type="caution">
    <text evidence="1">The sequence shown here is derived from an EMBL/GenBank/DDBJ whole genome shotgun (WGS) entry which is preliminary data.</text>
</comment>
<dbReference type="Proteomes" id="UP000639338">
    <property type="component" value="Unassembled WGS sequence"/>
</dbReference>
<dbReference type="SMART" id="SM00700">
    <property type="entry name" value="JHBP"/>
    <property type="match status" value="1"/>
</dbReference>
<dbReference type="GO" id="GO:0005615">
    <property type="term" value="C:extracellular space"/>
    <property type="evidence" value="ECO:0007669"/>
    <property type="project" value="TreeGrafter"/>
</dbReference>
<sequence>MSESSTLTSSRFKVCARNLENLSDCVNEAAAIAIKELAKGYKDLDIQALEPLAVDKFSIGSTKYLKQQYENVKLHAFNPQVDFVGNYKLDGKLLILPIRGNGRCNITMKNLITKSEFHGEKFIKDGKEYMKIKKYIINFIPKKVFMDFTNLFDGNLLLAAPASYFINENADLLFQELQEPFEKSFAKLFMKIANSAFTKIPLNVIFPETNLKNWLIIE</sequence>
<dbReference type="InterPro" id="IPR038606">
    <property type="entry name" value="To_sf"/>
</dbReference>
<dbReference type="PANTHER" id="PTHR11008">
    <property type="entry name" value="PROTEIN TAKEOUT-LIKE PROTEIN"/>
    <property type="match status" value="1"/>
</dbReference>
<gene>
    <name evidence="1" type="ORF">HCN44_003615</name>
</gene>
<evidence type="ECO:0008006" key="3">
    <source>
        <dbReference type="Google" id="ProtNLM"/>
    </source>
</evidence>